<evidence type="ECO:0000313" key="3">
    <source>
        <dbReference type="Proteomes" id="UP001501257"/>
    </source>
</evidence>
<evidence type="ECO:0000256" key="1">
    <source>
        <dbReference type="SAM" id="MobiDB-lite"/>
    </source>
</evidence>
<feature type="region of interest" description="Disordered" evidence="1">
    <location>
        <begin position="151"/>
        <end position="198"/>
    </location>
</feature>
<feature type="compositionally biased region" description="Basic and acidic residues" evidence="1">
    <location>
        <begin position="175"/>
        <end position="194"/>
    </location>
</feature>
<name>A0ABP9TQS6_9MICC</name>
<comment type="caution">
    <text evidence="2">The sequence shown here is derived from an EMBL/GenBank/DDBJ whole genome shotgun (WGS) entry which is preliminary data.</text>
</comment>
<keyword evidence="3" id="KW-1185">Reference proteome</keyword>
<sequence length="356" mass="39974">MKQNGNFLLQGPRGRRLCLEIAKELDPDLYGFAWLLTNDLEPATGASHVLVPSSFDDSHGSSFKSVPEDPSTQQLADAIASLDLTNIDDFLVQSSLELSVSSAMYWQPPDGDDVLARLAAIQVALVPIAEHIIVSSGTRWWSEPRQKRQWGIESRSADDPAPLPRNPQQTLRQWGKTERSEEQLAARQRPRDPHANWSGTWWSIPRGLIQTVGQMPAGLDLIEDSFGYDQAVAIPVRGIGKTLEICTAEDWISLCRSFPLEVTASRRHDWFNTTGRDGRWVIPDWEQVATQWDAVHLTVMGYLNAATRTLQIDTDTASVIAGWDPDSTIWLTDLAREWEGPRQVWNRTNDTWILAP</sequence>
<dbReference type="Proteomes" id="UP001501257">
    <property type="component" value="Unassembled WGS sequence"/>
</dbReference>
<organism evidence="2 3">
    <name type="scientific">Paeniglutamicibacter antarcticus</name>
    <dbReference type="NCBI Taxonomy" id="494023"/>
    <lineage>
        <taxon>Bacteria</taxon>
        <taxon>Bacillati</taxon>
        <taxon>Actinomycetota</taxon>
        <taxon>Actinomycetes</taxon>
        <taxon>Micrococcales</taxon>
        <taxon>Micrococcaceae</taxon>
        <taxon>Paeniglutamicibacter</taxon>
    </lineage>
</organism>
<evidence type="ECO:0000313" key="2">
    <source>
        <dbReference type="EMBL" id="GAA5229094.1"/>
    </source>
</evidence>
<dbReference type="EMBL" id="BAABLK010000094">
    <property type="protein sequence ID" value="GAA5229094.1"/>
    <property type="molecule type" value="Genomic_DNA"/>
</dbReference>
<protein>
    <recommendedName>
        <fullName evidence="4">DUF4262 domain-containing protein</fullName>
    </recommendedName>
</protein>
<reference evidence="3" key="1">
    <citation type="journal article" date="2019" name="Int. J. Syst. Evol. Microbiol.">
        <title>The Global Catalogue of Microorganisms (GCM) 10K type strain sequencing project: providing services to taxonomists for standard genome sequencing and annotation.</title>
        <authorList>
            <consortium name="The Broad Institute Genomics Platform"/>
            <consortium name="The Broad Institute Genome Sequencing Center for Infectious Disease"/>
            <person name="Wu L."/>
            <person name="Ma J."/>
        </authorList>
    </citation>
    <scope>NUCLEOTIDE SEQUENCE [LARGE SCALE GENOMIC DNA]</scope>
    <source>
        <strain evidence="3">JCM 18952</strain>
    </source>
</reference>
<evidence type="ECO:0008006" key="4">
    <source>
        <dbReference type="Google" id="ProtNLM"/>
    </source>
</evidence>
<proteinExistence type="predicted"/>
<accession>A0ABP9TQS6</accession>
<gene>
    <name evidence="2" type="ORF">GCM10025778_36330</name>
</gene>
<dbReference type="RefSeq" id="WP_210100920.1">
    <property type="nucleotide sequence ID" value="NZ_BAABLK010000094.1"/>
</dbReference>